<keyword evidence="2" id="KW-1185">Reference proteome</keyword>
<organism evidence="1 2">
    <name type="scientific">Thioalkalivibrio versutus</name>
    <dbReference type="NCBI Taxonomy" id="106634"/>
    <lineage>
        <taxon>Bacteria</taxon>
        <taxon>Pseudomonadati</taxon>
        <taxon>Pseudomonadota</taxon>
        <taxon>Gammaproteobacteria</taxon>
        <taxon>Chromatiales</taxon>
        <taxon>Ectothiorhodospiraceae</taxon>
        <taxon>Thioalkalivibrio</taxon>
    </lineage>
</organism>
<gene>
    <name evidence="1" type="ORF">TVD_10120</name>
</gene>
<sequence>MILAARALALIAYFGLLGVILIWTTWIDPPEIVPIAVALVVLVLPLMFPLRGMLHGRRYTHAWSSLLALAYITLGITLAAAADARLYGVLMTTASLAWFAGCLLYVKLDARRARQMAS</sequence>
<dbReference type="Proteomes" id="UP000064201">
    <property type="component" value="Chromosome"/>
</dbReference>
<proteinExistence type="predicted"/>
<accession>A0A0G3G873</accession>
<dbReference type="KEGG" id="tvr:TVD_10120"/>
<dbReference type="InterPro" id="IPR018643">
    <property type="entry name" value="DUF2069_membrane"/>
</dbReference>
<evidence type="ECO:0000313" key="1">
    <source>
        <dbReference type="EMBL" id="AKJ95692.1"/>
    </source>
</evidence>
<dbReference type="STRING" id="106634.TVD_10120"/>
<reference evidence="1 2" key="1">
    <citation type="submission" date="2015-04" db="EMBL/GenBank/DDBJ databases">
        <title>Complete Sequence for the Genome of the Thioalkalivibrio versutus D301.</title>
        <authorList>
            <person name="Mu T."/>
            <person name="Zhou J."/>
            <person name="Xu X."/>
        </authorList>
    </citation>
    <scope>NUCLEOTIDE SEQUENCE [LARGE SCALE GENOMIC DNA]</scope>
    <source>
        <strain evidence="1 2">D301</strain>
    </source>
</reference>
<dbReference type="AlphaFoldDB" id="A0A0G3G873"/>
<dbReference type="RefSeq" id="WP_018143910.1">
    <property type="nucleotide sequence ID" value="NZ_CP011367.1"/>
</dbReference>
<dbReference type="EMBL" id="CP011367">
    <property type="protein sequence ID" value="AKJ95692.1"/>
    <property type="molecule type" value="Genomic_DNA"/>
</dbReference>
<name>A0A0G3G873_9GAMM</name>
<dbReference type="Pfam" id="PF09842">
    <property type="entry name" value="DUF2069"/>
    <property type="match status" value="1"/>
</dbReference>
<evidence type="ECO:0000313" key="2">
    <source>
        <dbReference type="Proteomes" id="UP000064201"/>
    </source>
</evidence>
<dbReference type="PATRIC" id="fig|106634.4.peg.2073"/>
<protein>
    <submittedName>
        <fullName evidence="1">Membrane protein</fullName>
    </submittedName>
</protein>
<dbReference type="OrthoDB" id="5569826at2"/>